<comment type="caution">
    <text evidence="3">The sequence shown here is derived from an EMBL/GenBank/DDBJ whole genome shotgun (WGS) entry which is preliminary data.</text>
</comment>
<gene>
    <name evidence="3" type="ORF">SSP24_75870</name>
</gene>
<dbReference type="Pfam" id="PF01381">
    <property type="entry name" value="HTH_3"/>
    <property type="match status" value="1"/>
</dbReference>
<dbReference type="SUPFAM" id="SSF47413">
    <property type="entry name" value="lambda repressor-like DNA-binding domains"/>
    <property type="match status" value="1"/>
</dbReference>
<dbReference type="Proteomes" id="UP000317881">
    <property type="component" value="Unassembled WGS sequence"/>
</dbReference>
<dbReference type="EMBL" id="BJND01000086">
    <property type="protein sequence ID" value="GEC09932.1"/>
    <property type="molecule type" value="Genomic_DNA"/>
</dbReference>
<dbReference type="GO" id="GO:0003677">
    <property type="term" value="F:DNA binding"/>
    <property type="evidence" value="ECO:0007669"/>
    <property type="project" value="InterPro"/>
</dbReference>
<dbReference type="SMART" id="SM00530">
    <property type="entry name" value="HTH_XRE"/>
    <property type="match status" value="1"/>
</dbReference>
<name>A0A4Y3VSC9_9ACTN</name>
<evidence type="ECO:0000313" key="3">
    <source>
        <dbReference type="EMBL" id="GEC09932.1"/>
    </source>
</evidence>
<dbReference type="Gene3D" id="1.10.260.40">
    <property type="entry name" value="lambda repressor-like DNA-binding domains"/>
    <property type="match status" value="1"/>
</dbReference>
<evidence type="ECO:0000256" key="1">
    <source>
        <dbReference type="SAM" id="MobiDB-lite"/>
    </source>
</evidence>
<evidence type="ECO:0000313" key="4">
    <source>
        <dbReference type="Proteomes" id="UP000317881"/>
    </source>
</evidence>
<evidence type="ECO:0000259" key="2">
    <source>
        <dbReference type="PROSITE" id="PS50943"/>
    </source>
</evidence>
<reference evidence="3 4" key="1">
    <citation type="submission" date="2019-06" db="EMBL/GenBank/DDBJ databases">
        <title>Whole genome shotgun sequence of Streptomyces spinoverrucosus NBRC 14228.</title>
        <authorList>
            <person name="Hosoyama A."/>
            <person name="Uohara A."/>
            <person name="Ohji S."/>
            <person name="Ichikawa N."/>
        </authorList>
    </citation>
    <scope>NUCLEOTIDE SEQUENCE [LARGE SCALE GENOMIC DNA]</scope>
    <source>
        <strain evidence="3 4">NBRC 14228</strain>
    </source>
</reference>
<keyword evidence="4" id="KW-1185">Reference proteome</keyword>
<protein>
    <recommendedName>
        <fullName evidence="2">HTH cro/C1-type domain-containing protein</fullName>
    </recommendedName>
</protein>
<sequence length="146" mass="15624">MPARSKGGVGARIAYYRSVMRPKLTQQQLADAAHVSLGAIRKIERGERGVGDSTLEAIAEALGVDPARLLADRGAAHTRVHEALPALSAALATYDLPDDGPVVPIHELRAAVTEAARPVHPHHPQVARPAHRTRPRLPRGSWSRAA</sequence>
<dbReference type="AlphaFoldDB" id="A0A4Y3VSC9"/>
<feature type="domain" description="HTH cro/C1-type" evidence="2">
    <location>
        <begin position="23"/>
        <end position="69"/>
    </location>
</feature>
<proteinExistence type="predicted"/>
<accession>A0A4Y3VSC9</accession>
<dbReference type="InterPro" id="IPR010982">
    <property type="entry name" value="Lambda_DNA-bd_dom_sf"/>
</dbReference>
<dbReference type="PROSITE" id="PS50943">
    <property type="entry name" value="HTH_CROC1"/>
    <property type="match status" value="1"/>
</dbReference>
<feature type="region of interest" description="Disordered" evidence="1">
    <location>
        <begin position="115"/>
        <end position="146"/>
    </location>
</feature>
<organism evidence="3 4">
    <name type="scientific">Streptomyces spinoverrucosus</name>
    <dbReference type="NCBI Taxonomy" id="284043"/>
    <lineage>
        <taxon>Bacteria</taxon>
        <taxon>Bacillati</taxon>
        <taxon>Actinomycetota</taxon>
        <taxon>Actinomycetes</taxon>
        <taxon>Kitasatosporales</taxon>
        <taxon>Streptomycetaceae</taxon>
        <taxon>Streptomyces</taxon>
    </lineage>
</organism>
<dbReference type="InterPro" id="IPR001387">
    <property type="entry name" value="Cro/C1-type_HTH"/>
</dbReference>
<dbReference type="CDD" id="cd00093">
    <property type="entry name" value="HTH_XRE"/>
    <property type="match status" value="1"/>
</dbReference>
<feature type="compositionally biased region" description="Basic residues" evidence="1">
    <location>
        <begin position="119"/>
        <end position="137"/>
    </location>
</feature>